<gene>
    <name evidence="4" type="ORF">VAZ01S_024_00080</name>
</gene>
<dbReference type="InterPro" id="IPR018976">
    <property type="entry name" value="Imelysin-like"/>
</dbReference>
<protein>
    <recommendedName>
        <fullName evidence="3">Imelysin-like domain-containing protein</fullName>
    </recommendedName>
</protein>
<dbReference type="STRING" id="1219077.VAZ01S_024_00080"/>
<keyword evidence="2" id="KW-0732">Signal</keyword>
<dbReference type="EMBL" id="BATL01000024">
    <property type="protein sequence ID" value="GAD75326.1"/>
    <property type="molecule type" value="Genomic_DNA"/>
</dbReference>
<dbReference type="OrthoDB" id="5729110at2"/>
<reference evidence="4 5" key="1">
    <citation type="submission" date="2013-09" db="EMBL/GenBank/DDBJ databases">
        <title>Whole genome shotgun sequence of Vibrio azureus NBRC 104587.</title>
        <authorList>
            <person name="Isaki S."/>
            <person name="Hosoyama A."/>
            <person name="Numata M."/>
            <person name="Hashimoto M."/>
            <person name="Hosoyama Y."/>
            <person name="Tsuchikane K."/>
            <person name="Noguchi M."/>
            <person name="Hirakata S."/>
            <person name="Ichikawa N."/>
            <person name="Ohji S."/>
            <person name="Yamazoe A."/>
            <person name="Fujita N."/>
        </authorList>
    </citation>
    <scope>NUCLEOTIDE SEQUENCE [LARGE SCALE GENOMIC DNA]</scope>
    <source>
        <strain evidence="4 5">NBRC 104587</strain>
    </source>
</reference>
<organism evidence="4 5">
    <name type="scientific">Vibrio azureus NBRC 104587</name>
    <dbReference type="NCBI Taxonomy" id="1219077"/>
    <lineage>
        <taxon>Bacteria</taxon>
        <taxon>Pseudomonadati</taxon>
        <taxon>Pseudomonadota</taxon>
        <taxon>Gammaproteobacteria</taxon>
        <taxon>Vibrionales</taxon>
        <taxon>Vibrionaceae</taxon>
        <taxon>Vibrio</taxon>
    </lineage>
</organism>
<evidence type="ECO:0000256" key="1">
    <source>
        <dbReference type="ARBA" id="ARBA00004196"/>
    </source>
</evidence>
<dbReference type="InterPro" id="IPR034984">
    <property type="entry name" value="Imelysin-like_IPPA"/>
</dbReference>
<evidence type="ECO:0000313" key="4">
    <source>
        <dbReference type="EMBL" id="GAD75326.1"/>
    </source>
</evidence>
<dbReference type="AlphaFoldDB" id="U3A5T0"/>
<evidence type="ECO:0000256" key="2">
    <source>
        <dbReference type="ARBA" id="ARBA00022729"/>
    </source>
</evidence>
<evidence type="ECO:0000259" key="3">
    <source>
        <dbReference type="Pfam" id="PF09375"/>
    </source>
</evidence>
<keyword evidence="5" id="KW-1185">Reference proteome</keyword>
<sequence>MVNVPSLGMLIAVISLVGCQPNLKTDEQPEQTTHRSQAVYETEFHFAQQFFSQTQNLETEFESYCAGSDRDLSSLKQQWHQTMLAWMSLQGQERGPTQAIEQGWNVQFWPDKKNTTGRKMTELTQGDTLWSAEKIAEQSVTVQGLGAIEWLLYDSAANLQSNTYACKIGIAIASNLNNNAKTIAQAWFLNPWQTLSEKAWHSEYISLLSNQLEYSMKKLGRPLAKIGKPRAYFSESWRSKTSLDNLKANLLSLNTLYLANEGGLDALLRTTGHEKMADRIVNQFERTLSTWPEESNVFDIIQTKEGYRNLLSLHNKLEQLKYLIHEEVAIELGVVIGFNATDGD</sequence>
<accession>U3A5T0</accession>
<comment type="subcellular location">
    <subcellularLocation>
        <location evidence="1">Cell envelope</location>
    </subcellularLocation>
</comment>
<dbReference type="CDD" id="cd14659">
    <property type="entry name" value="Imelysin-like_IPPA"/>
    <property type="match status" value="1"/>
</dbReference>
<name>U3A5T0_9VIBR</name>
<feature type="domain" description="Imelysin-like" evidence="3">
    <location>
        <begin position="48"/>
        <end position="323"/>
    </location>
</feature>
<dbReference type="GO" id="GO:0030313">
    <property type="term" value="C:cell envelope"/>
    <property type="evidence" value="ECO:0007669"/>
    <property type="project" value="UniProtKB-SubCell"/>
</dbReference>
<dbReference type="eggNOG" id="COG3489">
    <property type="taxonomic scope" value="Bacteria"/>
</dbReference>
<dbReference type="Gene3D" id="1.20.1420.20">
    <property type="entry name" value="M75 peptidase, HXXE motif"/>
    <property type="match status" value="1"/>
</dbReference>
<comment type="caution">
    <text evidence="4">The sequence shown here is derived from an EMBL/GenBank/DDBJ whole genome shotgun (WGS) entry which is preliminary data.</text>
</comment>
<proteinExistence type="predicted"/>
<dbReference type="RefSeq" id="WP_021709085.1">
    <property type="nucleotide sequence ID" value="NZ_BAOB01000423.1"/>
</dbReference>
<evidence type="ECO:0000313" key="5">
    <source>
        <dbReference type="Proteomes" id="UP000016567"/>
    </source>
</evidence>
<dbReference type="InterPro" id="IPR038352">
    <property type="entry name" value="Imelysin_sf"/>
</dbReference>
<dbReference type="Proteomes" id="UP000016567">
    <property type="component" value="Unassembled WGS sequence"/>
</dbReference>
<dbReference type="Pfam" id="PF09375">
    <property type="entry name" value="Peptidase_M75"/>
    <property type="match status" value="1"/>
</dbReference>